<dbReference type="Proteomes" id="UP000058074">
    <property type="component" value="Chromosome"/>
</dbReference>
<dbReference type="Pfam" id="PF04390">
    <property type="entry name" value="LptE"/>
    <property type="match status" value="1"/>
</dbReference>
<accession>A0A0N9UBH6</accession>
<gene>
    <name evidence="1" type="ORF">AN936_21105</name>
</gene>
<sequence>MSKMRSLLISSLVAASLTIGGCGLRPLYANGSKGAVATVLADIDVAPIEGHSGWLVRNALRDRFVATEGGRGQGKRLRLDVRLEDSITGFGVRADDAVTRERRTLRARYQLVDAASGEVLLDATAAADAGIDVVGSEYATIAAESSALERLASGIADQIVARLAVFADRGGAAPAAAPATTPPSP</sequence>
<name>A0A0N9UBH6_SPHMC</name>
<evidence type="ECO:0008006" key="3">
    <source>
        <dbReference type="Google" id="ProtNLM"/>
    </source>
</evidence>
<evidence type="ECO:0000313" key="1">
    <source>
        <dbReference type="EMBL" id="ALH82770.1"/>
    </source>
</evidence>
<dbReference type="InterPro" id="IPR007485">
    <property type="entry name" value="LPS_assembly_LptE"/>
</dbReference>
<proteinExistence type="predicted"/>
<evidence type="ECO:0000313" key="2">
    <source>
        <dbReference type="Proteomes" id="UP000058074"/>
    </source>
</evidence>
<dbReference type="Gene3D" id="3.30.160.150">
    <property type="entry name" value="Lipoprotein like domain"/>
    <property type="match status" value="1"/>
</dbReference>
<dbReference type="AlphaFoldDB" id="A0A0N9UBH6"/>
<organism evidence="1 2">
    <name type="scientific">Sphingopyxis macrogoltabida</name>
    <name type="common">Sphingomonas macrogoltabidus</name>
    <dbReference type="NCBI Taxonomy" id="33050"/>
    <lineage>
        <taxon>Bacteria</taxon>
        <taxon>Pseudomonadati</taxon>
        <taxon>Pseudomonadota</taxon>
        <taxon>Alphaproteobacteria</taxon>
        <taxon>Sphingomonadales</taxon>
        <taxon>Sphingomonadaceae</taxon>
        <taxon>Sphingopyxis</taxon>
    </lineage>
</organism>
<protein>
    <recommendedName>
        <fullName evidence="3">Secreted (Periplasmic)-like protein</fullName>
    </recommendedName>
</protein>
<dbReference type="KEGG" id="smag:AN936_21105"/>
<reference evidence="1 2" key="1">
    <citation type="journal article" date="2015" name="Genome Announc.">
        <title>Complete Genome Sequence of Polypropylene Glycol- and Polyethylene Glycol-Degrading Sphingopyxis macrogoltabida Strain EY-1.</title>
        <authorList>
            <person name="Ohtsubo Y."/>
            <person name="Nagata Y."/>
            <person name="Numata M."/>
            <person name="Tsuchikane K."/>
            <person name="Hosoyama A."/>
            <person name="Yamazoe A."/>
            <person name="Tsuda M."/>
            <person name="Fujita N."/>
            <person name="Kawai F."/>
        </authorList>
    </citation>
    <scope>NUCLEOTIDE SEQUENCE [LARGE SCALE GENOMIC DNA]</scope>
    <source>
        <strain evidence="1 2">EY-1</strain>
    </source>
</reference>
<dbReference type="PATRIC" id="fig|33050.5.peg.4373"/>
<dbReference type="PROSITE" id="PS51257">
    <property type="entry name" value="PROKAR_LIPOPROTEIN"/>
    <property type="match status" value="1"/>
</dbReference>
<dbReference type="EMBL" id="CP012700">
    <property type="protein sequence ID" value="ALH82770.1"/>
    <property type="molecule type" value="Genomic_DNA"/>
</dbReference>
<dbReference type="GO" id="GO:0019867">
    <property type="term" value="C:outer membrane"/>
    <property type="evidence" value="ECO:0007669"/>
    <property type="project" value="InterPro"/>
</dbReference>
<dbReference type="GO" id="GO:0043165">
    <property type="term" value="P:Gram-negative-bacterium-type cell outer membrane assembly"/>
    <property type="evidence" value="ECO:0007669"/>
    <property type="project" value="InterPro"/>
</dbReference>